<keyword evidence="2" id="KW-0479">Metal-binding</keyword>
<dbReference type="EMBL" id="FOHA01000024">
    <property type="protein sequence ID" value="SES06007.1"/>
    <property type="molecule type" value="Genomic_DNA"/>
</dbReference>
<accession>A0A1H9UA22</accession>
<feature type="domain" description="HMA" evidence="4">
    <location>
        <begin position="3"/>
        <end position="69"/>
    </location>
</feature>
<proteinExistence type="predicted"/>
<reference evidence="5 6" key="1">
    <citation type="submission" date="2016-10" db="EMBL/GenBank/DDBJ databases">
        <authorList>
            <person name="de Groot N.N."/>
        </authorList>
    </citation>
    <scope>NUCLEOTIDE SEQUENCE [LARGE SCALE GENOMIC DNA]</scope>
    <source>
        <strain evidence="5 6">DSM 13760</strain>
    </source>
</reference>
<dbReference type="AlphaFoldDB" id="A0A1H9UA22"/>
<dbReference type="InterPro" id="IPR036163">
    <property type="entry name" value="HMA_dom_sf"/>
</dbReference>
<evidence type="ECO:0000256" key="1">
    <source>
        <dbReference type="ARBA" id="ARBA00015313"/>
    </source>
</evidence>
<dbReference type="PROSITE" id="PS50846">
    <property type="entry name" value="HMA_2"/>
    <property type="match status" value="1"/>
</dbReference>
<evidence type="ECO:0000256" key="2">
    <source>
        <dbReference type="ARBA" id="ARBA00022723"/>
    </source>
</evidence>
<keyword evidence="3" id="KW-0186">Copper</keyword>
<dbReference type="PROSITE" id="PS01047">
    <property type="entry name" value="HMA_1"/>
    <property type="match status" value="1"/>
</dbReference>
<evidence type="ECO:0000313" key="6">
    <source>
        <dbReference type="Proteomes" id="UP000198948"/>
    </source>
</evidence>
<dbReference type="Gene3D" id="3.30.70.100">
    <property type="match status" value="1"/>
</dbReference>
<dbReference type="Proteomes" id="UP000198948">
    <property type="component" value="Unassembled WGS sequence"/>
</dbReference>
<dbReference type="PANTHER" id="PTHR46594">
    <property type="entry name" value="P-TYPE CATION-TRANSPORTING ATPASE"/>
    <property type="match status" value="1"/>
</dbReference>
<gene>
    <name evidence="5" type="ORF">SAMN04488559_12417</name>
</gene>
<dbReference type="SUPFAM" id="SSF55008">
    <property type="entry name" value="HMA, heavy metal-associated domain"/>
    <property type="match status" value="1"/>
</dbReference>
<dbReference type="PANTHER" id="PTHR46594:SF4">
    <property type="entry name" value="P-TYPE CATION-TRANSPORTING ATPASE"/>
    <property type="match status" value="1"/>
</dbReference>
<organism evidence="5 6">
    <name type="scientific">Isobaculum melis</name>
    <dbReference type="NCBI Taxonomy" id="142588"/>
    <lineage>
        <taxon>Bacteria</taxon>
        <taxon>Bacillati</taxon>
        <taxon>Bacillota</taxon>
        <taxon>Bacilli</taxon>
        <taxon>Lactobacillales</taxon>
        <taxon>Carnobacteriaceae</taxon>
        <taxon>Isobaculum</taxon>
    </lineage>
</organism>
<dbReference type="GO" id="GO:0046872">
    <property type="term" value="F:metal ion binding"/>
    <property type="evidence" value="ECO:0007669"/>
    <property type="project" value="UniProtKB-KW"/>
</dbReference>
<dbReference type="FunFam" id="3.30.70.100:FF:000005">
    <property type="entry name" value="Copper-exporting P-type ATPase A"/>
    <property type="match status" value="1"/>
</dbReference>
<keyword evidence="6" id="KW-1185">Reference proteome</keyword>
<evidence type="ECO:0000256" key="3">
    <source>
        <dbReference type="ARBA" id="ARBA00023008"/>
    </source>
</evidence>
<sequence>MMEKTMVKVTGMSCEHCVKRVTDALEGTAGVAKAKVNLKKEQAKIKFEPAEVTVEQLVAVIKETGYEAQPE</sequence>
<evidence type="ECO:0000259" key="4">
    <source>
        <dbReference type="PROSITE" id="PS50846"/>
    </source>
</evidence>
<dbReference type="InterPro" id="IPR017969">
    <property type="entry name" value="Heavy-metal-associated_CS"/>
</dbReference>
<protein>
    <recommendedName>
        <fullName evidence="1">Copper chaperone CopZ</fullName>
    </recommendedName>
</protein>
<name>A0A1H9UA22_9LACT</name>
<dbReference type="InterPro" id="IPR006121">
    <property type="entry name" value="HMA_dom"/>
</dbReference>
<dbReference type="Pfam" id="PF00403">
    <property type="entry name" value="HMA"/>
    <property type="match status" value="1"/>
</dbReference>
<evidence type="ECO:0000313" key="5">
    <source>
        <dbReference type="EMBL" id="SES06007.1"/>
    </source>
</evidence>
<dbReference type="STRING" id="142588.SAMN04488559_12417"/>
<dbReference type="CDD" id="cd00371">
    <property type="entry name" value="HMA"/>
    <property type="match status" value="1"/>
</dbReference>